<dbReference type="RefSeq" id="WP_055103714.1">
    <property type="nucleotide sequence ID" value="NZ_LLWH01000185.1"/>
</dbReference>
<evidence type="ECO:0000313" key="2">
    <source>
        <dbReference type="EMBL" id="KQB52795.1"/>
    </source>
</evidence>
<accession>A0A0Q0WZC6</accession>
<evidence type="ECO:0000313" key="3">
    <source>
        <dbReference type="Proteomes" id="UP000050342"/>
    </source>
</evidence>
<reference evidence="2 3" key="1">
    <citation type="submission" date="2015-10" db="EMBL/GenBank/DDBJ databases">
        <title>Pseudomonas helleri sp. nov. and Pseudomonas weihenstephanensis sp. nov., isolated from raw cows milk.</title>
        <authorList>
            <person name="Von Neubeck M."/>
            <person name="Huptas C."/>
            <person name="Wenning M."/>
            <person name="Scherer S."/>
        </authorList>
    </citation>
    <scope>NUCLEOTIDE SEQUENCE [LARGE SCALE GENOMIC DNA]</scope>
    <source>
        <strain evidence="2 3">BSTT44</strain>
    </source>
</reference>
<name>A0A0Q0WZC6_9PSED</name>
<organism evidence="2 3">
    <name type="scientific">Pseudomonas endophytica</name>
    <dbReference type="NCBI Taxonomy" id="1563157"/>
    <lineage>
        <taxon>Bacteria</taxon>
        <taxon>Pseudomonadati</taxon>
        <taxon>Pseudomonadota</taxon>
        <taxon>Gammaproteobacteria</taxon>
        <taxon>Pseudomonadales</taxon>
        <taxon>Pseudomonadaceae</taxon>
        <taxon>Pseudomonas</taxon>
    </lineage>
</organism>
<dbReference type="SUPFAM" id="SSF117856">
    <property type="entry name" value="AF0104/ALDC/Ptd012-like"/>
    <property type="match status" value="1"/>
</dbReference>
<dbReference type="InterPro" id="IPR005175">
    <property type="entry name" value="PPC_dom"/>
</dbReference>
<dbReference type="EMBL" id="LLWH01000185">
    <property type="protein sequence ID" value="KQB52795.1"/>
    <property type="molecule type" value="Genomic_DNA"/>
</dbReference>
<protein>
    <recommendedName>
        <fullName evidence="1">PPC domain-containing protein</fullName>
    </recommendedName>
</protein>
<comment type="caution">
    <text evidence="2">The sequence shown here is derived from an EMBL/GenBank/DDBJ whole genome shotgun (WGS) entry which is preliminary data.</text>
</comment>
<dbReference type="STRING" id="1563157.AQS70_13145"/>
<proteinExistence type="predicted"/>
<dbReference type="Proteomes" id="UP000050342">
    <property type="component" value="Unassembled WGS sequence"/>
</dbReference>
<dbReference type="Gene3D" id="3.30.1330.80">
    <property type="entry name" value="Hypothetical protein, similar to alpha- acetolactate decarboxylase, domain 2"/>
    <property type="match status" value="1"/>
</dbReference>
<dbReference type="AlphaFoldDB" id="A0A0Q0WZC6"/>
<dbReference type="PROSITE" id="PS51742">
    <property type="entry name" value="PPC"/>
    <property type="match status" value="1"/>
</dbReference>
<evidence type="ECO:0000259" key="1">
    <source>
        <dbReference type="PROSITE" id="PS51742"/>
    </source>
</evidence>
<feature type="domain" description="PPC" evidence="1">
    <location>
        <begin position="30"/>
        <end position="178"/>
    </location>
</feature>
<dbReference type="OrthoDB" id="8717211at2"/>
<gene>
    <name evidence="2" type="ORF">AQS70_13145</name>
</gene>
<keyword evidence="3" id="KW-1185">Reference proteome</keyword>
<sequence>MNAHFAERSGVRTFIHGGPSLTPRLLDLEVPGGEEIRIVLPLGSNVGASLLKVLEGRRFASAVGRIVCGNAAYLSYHRMISTNKPERPYDYGQPVILDGHVTFISGAITVGRDAQGAPLLHGHAGFLDSDGEQHGGHLVLDTLIVGNEPMTISLCLFNHVAYQVQPDAETHFNLLHPVFQEVS</sequence>